<protein>
    <submittedName>
        <fullName evidence="1">Uncharacterized protein</fullName>
    </submittedName>
</protein>
<name>A0A4Z1ELP2_9HELO</name>
<evidence type="ECO:0000313" key="2">
    <source>
        <dbReference type="Proteomes" id="UP000297777"/>
    </source>
</evidence>
<accession>A0A4Z1ELP2</accession>
<organism evidence="1 2">
    <name type="scientific">Botrytis tulipae</name>
    <dbReference type="NCBI Taxonomy" id="87230"/>
    <lineage>
        <taxon>Eukaryota</taxon>
        <taxon>Fungi</taxon>
        <taxon>Dikarya</taxon>
        <taxon>Ascomycota</taxon>
        <taxon>Pezizomycotina</taxon>
        <taxon>Leotiomycetes</taxon>
        <taxon>Helotiales</taxon>
        <taxon>Sclerotiniaceae</taxon>
        <taxon>Botrytis</taxon>
    </lineage>
</organism>
<dbReference type="AlphaFoldDB" id="A0A4Z1ELP2"/>
<comment type="caution">
    <text evidence="1">The sequence shown here is derived from an EMBL/GenBank/DDBJ whole genome shotgun (WGS) entry which is preliminary data.</text>
</comment>
<gene>
    <name evidence="1" type="ORF">BTUL_0071g00420</name>
</gene>
<evidence type="ECO:0000313" key="1">
    <source>
        <dbReference type="EMBL" id="TGO13364.1"/>
    </source>
</evidence>
<dbReference type="Proteomes" id="UP000297777">
    <property type="component" value="Unassembled WGS sequence"/>
</dbReference>
<reference evidence="1 2" key="1">
    <citation type="submission" date="2017-12" db="EMBL/GenBank/DDBJ databases">
        <title>Comparative genomics of Botrytis spp.</title>
        <authorList>
            <person name="Valero-Jimenez C.A."/>
            <person name="Tapia P."/>
            <person name="Veloso J."/>
            <person name="Silva-Moreno E."/>
            <person name="Staats M."/>
            <person name="Valdes J.H."/>
            <person name="Van Kan J.A.L."/>
        </authorList>
    </citation>
    <scope>NUCLEOTIDE SEQUENCE [LARGE SCALE GENOMIC DNA]</scope>
    <source>
        <strain evidence="1 2">Bt9001</strain>
    </source>
</reference>
<sequence>MEEPLPPVLFVTPIREMDIIGINRLLDGPKVYIEAGSGSNSKVFETFRNLIRHFSPYAQRVLSGVMMSPRVPTTTISLHLQKVDTVKTFLYVMQTGIFIPQWEPTDKIVTPAENVHLALEVAVLADYMQFIGDGMDFAISSYVRNIIEFGDRSITTLPISLVEGVFDCQVTDFSLTRELIAKVLAVDYTKSQLIKTSVSRGIALQPSIPFQYQELLEVNEEFSQQILAMSNEILLRQSQSHIGDGKIWSKDLLTNRRILMFKP</sequence>
<dbReference type="EMBL" id="PQXH01000071">
    <property type="protein sequence ID" value="TGO13364.1"/>
    <property type="molecule type" value="Genomic_DNA"/>
</dbReference>
<proteinExistence type="predicted"/>
<keyword evidence="2" id="KW-1185">Reference proteome</keyword>